<gene>
    <name evidence="10" type="ORF">GCK72_002816</name>
</gene>
<evidence type="ECO:0000259" key="9">
    <source>
        <dbReference type="PROSITE" id="PS50206"/>
    </source>
</evidence>
<dbReference type="PROSITE" id="PS51257">
    <property type="entry name" value="PROKAR_LIPOPROTEIN"/>
    <property type="match status" value="1"/>
</dbReference>
<dbReference type="InterPro" id="IPR000751">
    <property type="entry name" value="MPI_Phosphatase"/>
</dbReference>
<dbReference type="AlphaFoldDB" id="A0A6A5HY00"/>
<dbReference type="GO" id="GO:0000212">
    <property type="term" value="P:meiotic spindle organization"/>
    <property type="evidence" value="ECO:0007669"/>
    <property type="project" value="EnsemblMetazoa"/>
</dbReference>
<dbReference type="InterPro" id="IPR001763">
    <property type="entry name" value="Rhodanese-like_dom"/>
</dbReference>
<accession>A0A6A5HY00</accession>
<dbReference type="GO" id="GO:0004725">
    <property type="term" value="F:protein tyrosine phosphatase activity"/>
    <property type="evidence" value="ECO:0007669"/>
    <property type="project" value="UniProtKB-UniRule"/>
</dbReference>
<dbReference type="PRINTS" id="PR00716">
    <property type="entry name" value="MPIPHPHTASE"/>
</dbReference>
<name>A0A6A5HY00_CAERE</name>
<proteinExistence type="inferred from homology"/>
<dbReference type="GO" id="GO:0051301">
    <property type="term" value="P:cell division"/>
    <property type="evidence" value="ECO:0007669"/>
    <property type="project" value="UniProtKB-UniRule"/>
</dbReference>
<evidence type="ECO:0000256" key="8">
    <source>
        <dbReference type="RuleBase" id="RU368028"/>
    </source>
</evidence>
<dbReference type="SMART" id="SM00450">
    <property type="entry name" value="RHOD"/>
    <property type="match status" value="1"/>
</dbReference>
<dbReference type="GO" id="GO:0000086">
    <property type="term" value="P:G2/M transition of mitotic cell cycle"/>
    <property type="evidence" value="ECO:0007669"/>
    <property type="project" value="TreeGrafter"/>
</dbReference>
<dbReference type="PANTHER" id="PTHR10828:SF43">
    <property type="entry name" value="M-PHASE INDUCER PHOSPHATASE CDC-25.1"/>
    <property type="match status" value="1"/>
</dbReference>
<comment type="catalytic activity">
    <reaction evidence="7 8">
        <text>O-phospho-L-tyrosyl-[protein] + H2O = L-tyrosyl-[protein] + phosphate</text>
        <dbReference type="Rhea" id="RHEA:10684"/>
        <dbReference type="Rhea" id="RHEA-COMP:10136"/>
        <dbReference type="Rhea" id="RHEA-COMP:20101"/>
        <dbReference type="ChEBI" id="CHEBI:15377"/>
        <dbReference type="ChEBI" id="CHEBI:43474"/>
        <dbReference type="ChEBI" id="CHEBI:46858"/>
        <dbReference type="ChEBI" id="CHEBI:61978"/>
        <dbReference type="EC" id="3.1.3.48"/>
    </reaction>
</comment>
<keyword evidence="5 8" id="KW-0904">Protein phosphatase</keyword>
<dbReference type="InterPro" id="IPR036873">
    <property type="entry name" value="Rhodanese-like_dom_sf"/>
</dbReference>
<evidence type="ECO:0000256" key="3">
    <source>
        <dbReference type="ARBA" id="ARBA00022776"/>
    </source>
</evidence>
<dbReference type="Pfam" id="PF00581">
    <property type="entry name" value="Rhodanese"/>
    <property type="match status" value="1"/>
</dbReference>
<evidence type="ECO:0000256" key="5">
    <source>
        <dbReference type="ARBA" id="ARBA00022912"/>
    </source>
</evidence>
<dbReference type="EC" id="3.1.3.48" evidence="8"/>
<keyword evidence="4 8" id="KW-0378">Hydrolase</keyword>
<evidence type="ECO:0000256" key="6">
    <source>
        <dbReference type="ARBA" id="ARBA00023306"/>
    </source>
</evidence>
<comment type="caution">
    <text evidence="10">The sequence shown here is derived from an EMBL/GenBank/DDBJ whole genome shotgun (WGS) entry which is preliminary data.</text>
</comment>
<dbReference type="EMBL" id="WUAV01000001">
    <property type="protein sequence ID" value="KAF1770992.1"/>
    <property type="molecule type" value="Genomic_DNA"/>
</dbReference>
<evidence type="ECO:0000313" key="10">
    <source>
        <dbReference type="EMBL" id="KAF1770992.1"/>
    </source>
</evidence>
<evidence type="ECO:0000256" key="1">
    <source>
        <dbReference type="ARBA" id="ARBA00011065"/>
    </source>
</evidence>
<reference evidence="10 11" key="1">
    <citation type="submission" date="2019-12" db="EMBL/GenBank/DDBJ databases">
        <title>Chromosome-level assembly of the Caenorhabditis remanei genome.</title>
        <authorList>
            <person name="Teterina A.A."/>
            <person name="Willis J.H."/>
            <person name="Phillips P.C."/>
        </authorList>
    </citation>
    <scope>NUCLEOTIDE SEQUENCE [LARGE SCALE GENOMIC DNA]</scope>
    <source>
        <strain evidence="10 11">PX506</strain>
        <tissue evidence="10">Whole organism</tissue>
    </source>
</reference>
<comment type="function">
    <text evidence="8">Tyrosine protein phosphatase which functions as a dosage-dependent inducer of mitotic progression.</text>
</comment>
<dbReference type="Gene3D" id="3.40.250.10">
    <property type="entry name" value="Rhodanese-like domain"/>
    <property type="match status" value="1"/>
</dbReference>
<evidence type="ECO:0000256" key="7">
    <source>
        <dbReference type="ARBA" id="ARBA00051722"/>
    </source>
</evidence>
<dbReference type="GO" id="GO:0010971">
    <property type="term" value="P:positive regulation of G2/M transition of mitotic cell cycle"/>
    <property type="evidence" value="ECO:0007669"/>
    <property type="project" value="TreeGrafter"/>
</dbReference>
<evidence type="ECO:0000256" key="4">
    <source>
        <dbReference type="ARBA" id="ARBA00022801"/>
    </source>
</evidence>
<organism evidence="10 11">
    <name type="scientific">Caenorhabditis remanei</name>
    <name type="common">Caenorhabditis vulgaris</name>
    <dbReference type="NCBI Taxonomy" id="31234"/>
    <lineage>
        <taxon>Eukaryota</taxon>
        <taxon>Metazoa</taxon>
        <taxon>Ecdysozoa</taxon>
        <taxon>Nematoda</taxon>
        <taxon>Chromadorea</taxon>
        <taxon>Rhabditida</taxon>
        <taxon>Rhabditina</taxon>
        <taxon>Rhabditomorpha</taxon>
        <taxon>Rhabditoidea</taxon>
        <taxon>Rhabditidae</taxon>
        <taxon>Peloderinae</taxon>
        <taxon>Caenorhabditis</taxon>
    </lineage>
</organism>
<keyword evidence="6 8" id="KW-0131">Cell cycle</keyword>
<feature type="domain" description="Rhodanese" evidence="9">
    <location>
        <begin position="307"/>
        <end position="411"/>
    </location>
</feature>
<dbReference type="CDD" id="cd01530">
    <property type="entry name" value="Cdc25"/>
    <property type="match status" value="1"/>
</dbReference>
<evidence type="ECO:0000313" key="11">
    <source>
        <dbReference type="Proteomes" id="UP000483820"/>
    </source>
</evidence>
<keyword evidence="2 8" id="KW-0132">Cell division</keyword>
<dbReference type="Proteomes" id="UP000483820">
    <property type="component" value="Chromosome I"/>
</dbReference>
<dbReference type="KEGG" id="crq:GCK72_002816"/>
<dbReference type="CTD" id="9806567"/>
<dbReference type="RefSeq" id="XP_003099699.2">
    <property type="nucleotide sequence ID" value="XM_003099651.2"/>
</dbReference>
<comment type="similarity">
    <text evidence="1 8">Belongs to the MPI phosphatase family.</text>
</comment>
<evidence type="ECO:0000256" key="2">
    <source>
        <dbReference type="ARBA" id="ARBA00022618"/>
    </source>
</evidence>
<dbReference type="SUPFAM" id="SSF52821">
    <property type="entry name" value="Rhodanese/Cell cycle control phosphatase"/>
    <property type="match status" value="1"/>
</dbReference>
<dbReference type="PANTHER" id="PTHR10828">
    <property type="entry name" value="M-PHASE INDUCER PHOSPHATASE DUAL SPECIFICITY PHOSPHATASE CDC25"/>
    <property type="match status" value="1"/>
</dbReference>
<dbReference type="GO" id="GO:0110032">
    <property type="term" value="P:positive regulation of G2/MI transition of meiotic cell cycle"/>
    <property type="evidence" value="ECO:0007669"/>
    <property type="project" value="TreeGrafter"/>
</dbReference>
<protein>
    <recommendedName>
        <fullName evidence="8">M-phase inducer phosphatase</fullName>
        <ecNumber evidence="8">3.1.3.48</ecNumber>
    </recommendedName>
</protein>
<sequence>MTTAAAKEHEIYIDRASVNMNVVVGCSEGNNAMFEEDANSRDSGVSMTSCSDKKDVISPVRNVDFSKVETRLALSDCSNFVAKIKRNSSVSSSRSSSFYNYDTPTGRKMRTVFDTDSLDQSLYEKKNVVDKTMEKHRKRSSSSMSPSFALMDQKRSRNLSDAAMAPQSDKICRYNGGLNVPNSSDPFGDEDGDDEVFLQNNQKAYVQNSLFAPPAPRTTTSLWDLAPPIVIERKGSDTSANGSFQERPKQILRAMSVGVIDHDLPSTLDVKYSLPAVENPQKASQAYRSISPITLLSEFQRLGNYEFDKKYVIVDCRFPFEYKGGHVRGAINVFRHDKIKSTFFPEDLAYNMAPKRIPIFYCEYSQKRGPAMAHAVRSIDRVRNELRYPHVEYPEMYLIDYGYKSLWNRIECRQICEPCSYIPMNHSLYSSEFKSARLERHHSMASLQPNGETGHRKEKTKRCIRSAYRRNNSTLSMLSRSSTNLSSTGRTSSTENVLSELENEQRGHRWVSAFDINSIGSEIDLDNELTNNFPVVSNASSYADLGGSERVVQLGFKVITPDFGVHEASSSSSSATISGQYHPLELHANDQNTPCATLDFSLISDTD</sequence>
<dbReference type="GO" id="GO:0005737">
    <property type="term" value="C:cytoplasm"/>
    <property type="evidence" value="ECO:0007669"/>
    <property type="project" value="TreeGrafter"/>
</dbReference>
<dbReference type="FunFam" id="3.40.250.10:FF:000021">
    <property type="entry name" value="M-phase inducer phosphatase cdc-25.2"/>
    <property type="match status" value="1"/>
</dbReference>
<dbReference type="PROSITE" id="PS50206">
    <property type="entry name" value="RHODANESE_3"/>
    <property type="match status" value="1"/>
</dbReference>
<dbReference type="GO" id="GO:0005634">
    <property type="term" value="C:nucleus"/>
    <property type="evidence" value="ECO:0007669"/>
    <property type="project" value="EnsemblMetazoa"/>
</dbReference>
<dbReference type="GeneID" id="9806567"/>
<keyword evidence="3 8" id="KW-0498">Mitosis</keyword>